<reference evidence="2" key="1">
    <citation type="journal article" date="2019" name="Int. J. Syst. Evol. Microbiol.">
        <title>The Global Catalogue of Microorganisms (GCM) 10K type strain sequencing project: providing services to taxonomists for standard genome sequencing and annotation.</title>
        <authorList>
            <consortium name="The Broad Institute Genomics Platform"/>
            <consortium name="The Broad Institute Genome Sequencing Center for Infectious Disease"/>
            <person name="Wu L."/>
            <person name="Ma J."/>
        </authorList>
    </citation>
    <scope>NUCLEOTIDE SEQUENCE [LARGE SCALE GENOMIC DNA]</scope>
    <source>
        <strain evidence="2">JCM 18306</strain>
    </source>
</reference>
<organism evidence="1 2">
    <name type="scientific">Streptomyces thinghirensis</name>
    <dbReference type="NCBI Taxonomy" id="551547"/>
    <lineage>
        <taxon>Bacteria</taxon>
        <taxon>Bacillati</taxon>
        <taxon>Actinomycetota</taxon>
        <taxon>Actinomycetes</taxon>
        <taxon>Kitasatosporales</taxon>
        <taxon>Streptomycetaceae</taxon>
        <taxon>Streptomyces</taxon>
    </lineage>
</organism>
<keyword evidence="2" id="KW-1185">Reference proteome</keyword>
<evidence type="ECO:0000313" key="1">
    <source>
        <dbReference type="EMBL" id="GAA5210724.1"/>
    </source>
</evidence>
<proteinExistence type="predicted"/>
<accession>A0ABP9T4P5</accession>
<comment type="caution">
    <text evidence="1">The sequence shown here is derived from an EMBL/GenBank/DDBJ whole genome shotgun (WGS) entry which is preliminary data.</text>
</comment>
<evidence type="ECO:0000313" key="2">
    <source>
        <dbReference type="Proteomes" id="UP001499878"/>
    </source>
</evidence>
<dbReference type="EMBL" id="BAABJR010000009">
    <property type="protein sequence ID" value="GAA5210724.1"/>
    <property type="molecule type" value="Genomic_DNA"/>
</dbReference>
<name>A0ABP9T4P5_9ACTN</name>
<protein>
    <submittedName>
        <fullName evidence="1">Uncharacterized protein</fullName>
    </submittedName>
</protein>
<dbReference type="Proteomes" id="UP001499878">
    <property type="component" value="Unassembled WGS sequence"/>
</dbReference>
<gene>
    <name evidence="1" type="ORF">GCM10023323_39480</name>
</gene>
<sequence>MYALKRNSTASSSPGWAEAISPPSLLSQLPGVARPPSGPYMWRKANTFIAIHNPSASLKAGCAWENPVGL</sequence>